<reference evidence="2 4" key="1">
    <citation type="journal article" date="2014" name="Nat. Genet.">
        <title>Genome and transcriptome of the porcine whipworm Trichuris suis.</title>
        <authorList>
            <person name="Jex A.R."/>
            <person name="Nejsum P."/>
            <person name="Schwarz E.M."/>
            <person name="Hu L."/>
            <person name="Young N.D."/>
            <person name="Hall R.S."/>
            <person name="Korhonen P.K."/>
            <person name="Liao S."/>
            <person name="Thamsborg S."/>
            <person name="Xia J."/>
            <person name="Xu P."/>
            <person name="Wang S."/>
            <person name="Scheerlinck J.P."/>
            <person name="Hofmann A."/>
            <person name="Sternberg P.W."/>
            <person name="Wang J."/>
            <person name="Gasser R.B."/>
        </authorList>
    </citation>
    <scope>NUCLEOTIDE SEQUENCE [LARGE SCALE GENOMIC DNA]</scope>
    <source>
        <strain evidence="3">DCEP-RM93F</strain>
        <strain evidence="2">DCEP-RM93M</strain>
    </source>
</reference>
<feature type="compositionally biased region" description="Basic and acidic residues" evidence="1">
    <location>
        <begin position="123"/>
        <end position="132"/>
    </location>
</feature>
<dbReference type="EMBL" id="KL363195">
    <property type="protein sequence ID" value="KFD56184.1"/>
    <property type="molecule type" value="Genomic_DNA"/>
</dbReference>
<dbReference type="EMBL" id="KL367498">
    <property type="protein sequence ID" value="KFD69159.1"/>
    <property type="molecule type" value="Genomic_DNA"/>
</dbReference>
<gene>
    <name evidence="2" type="ORF">M513_02962</name>
    <name evidence="3" type="ORF">M514_02962</name>
</gene>
<evidence type="ECO:0000313" key="4">
    <source>
        <dbReference type="Proteomes" id="UP000030764"/>
    </source>
</evidence>
<protein>
    <submittedName>
        <fullName evidence="2">Uncharacterized protein</fullName>
    </submittedName>
</protein>
<keyword evidence="4" id="KW-1185">Reference proteome</keyword>
<evidence type="ECO:0000256" key="1">
    <source>
        <dbReference type="SAM" id="MobiDB-lite"/>
    </source>
</evidence>
<dbReference type="AlphaFoldDB" id="A0A085MG38"/>
<accession>A0A085MG38</accession>
<dbReference type="Proteomes" id="UP000030758">
    <property type="component" value="Unassembled WGS sequence"/>
</dbReference>
<evidence type="ECO:0000313" key="3">
    <source>
        <dbReference type="EMBL" id="KFD69159.1"/>
    </source>
</evidence>
<proteinExistence type="predicted"/>
<sequence length="132" mass="14505">MPSKGHPLCLLRCIKEKLSSEHRIERPSAGVRSISAPNTGDTLHFIQYAVKAFLRSFSNGKKKQSLLTFLEANSSASDLAGHRADAVDDEDDGKKPLHSDNQFIAVHQPTARVNARQSAAGALRDRSDFKNH</sequence>
<name>A0A085MG38_9BILA</name>
<dbReference type="Proteomes" id="UP000030764">
    <property type="component" value="Unassembled WGS sequence"/>
</dbReference>
<feature type="region of interest" description="Disordered" evidence="1">
    <location>
        <begin position="106"/>
        <end position="132"/>
    </location>
</feature>
<organism evidence="2 4">
    <name type="scientific">Trichuris suis</name>
    <name type="common">pig whipworm</name>
    <dbReference type="NCBI Taxonomy" id="68888"/>
    <lineage>
        <taxon>Eukaryota</taxon>
        <taxon>Metazoa</taxon>
        <taxon>Ecdysozoa</taxon>
        <taxon>Nematoda</taxon>
        <taxon>Enoplea</taxon>
        <taxon>Dorylaimia</taxon>
        <taxon>Trichinellida</taxon>
        <taxon>Trichuridae</taxon>
        <taxon>Trichuris</taxon>
    </lineage>
</organism>
<evidence type="ECO:0000313" key="2">
    <source>
        <dbReference type="EMBL" id="KFD56184.1"/>
    </source>
</evidence>